<evidence type="ECO:0000313" key="2">
    <source>
        <dbReference type="Proteomes" id="UP000269945"/>
    </source>
</evidence>
<dbReference type="EMBL" id="CYRY02004695">
    <property type="protein sequence ID" value="VCW69176.1"/>
    <property type="molecule type" value="Genomic_DNA"/>
</dbReference>
<dbReference type="Proteomes" id="UP000269945">
    <property type="component" value="Unassembled WGS sequence"/>
</dbReference>
<reference evidence="1 2" key="1">
    <citation type="submission" date="2018-10" db="EMBL/GenBank/DDBJ databases">
        <authorList>
            <person name="Ekblom R."/>
            <person name="Jareborg N."/>
        </authorList>
    </citation>
    <scope>NUCLEOTIDE SEQUENCE [LARGE SCALE GENOMIC DNA]</scope>
    <source>
        <tissue evidence="1">Muscle</tissue>
    </source>
</reference>
<sequence length="71" mass="7801">MGQKEAVLRIAGASLFCTHLVRRLQAGAQGPWRAHLQQSQGHQHPTKRYIPLLSVPPMGILSPPRDPAPQC</sequence>
<gene>
    <name evidence="1" type="ORF">BN2614_LOCUS3</name>
</gene>
<dbReference type="AlphaFoldDB" id="A0A9X9LIT8"/>
<evidence type="ECO:0000313" key="1">
    <source>
        <dbReference type="EMBL" id="VCW69176.1"/>
    </source>
</evidence>
<proteinExistence type="predicted"/>
<protein>
    <submittedName>
        <fullName evidence="1">Uncharacterized protein</fullName>
    </submittedName>
</protein>
<organism evidence="1 2">
    <name type="scientific">Gulo gulo</name>
    <name type="common">Wolverine</name>
    <name type="synonym">Gluton</name>
    <dbReference type="NCBI Taxonomy" id="48420"/>
    <lineage>
        <taxon>Eukaryota</taxon>
        <taxon>Metazoa</taxon>
        <taxon>Chordata</taxon>
        <taxon>Craniata</taxon>
        <taxon>Vertebrata</taxon>
        <taxon>Euteleostomi</taxon>
        <taxon>Mammalia</taxon>
        <taxon>Eutheria</taxon>
        <taxon>Laurasiatheria</taxon>
        <taxon>Carnivora</taxon>
        <taxon>Caniformia</taxon>
        <taxon>Musteloidea</taxon>
        <taxon>Mustelidae</taxon>
        <taxon>Guloninae</taxon>
        <taxon>Gulo</taxon>
    </lineage>
</organism>
<accession>A0A9X9LIT8</accession>
<name>A0A9X9LIT8_GULGU</name>
<comment type="caution">
    <text evidence="1">The sequence shown here is derived from an EMBL/GenBank/DDBJ whole genome shotgun (WGS) entry which is preliminary data.</text>
</comment>
<keyword evidence="2" id="KW-1185">Reference proteome</keyword>